<evidence type="ECO:0000313" key="2">
    <source>
        <dbReference type="Proteomes" id="UP000245577"/>
    </source>
</evidence>
<dbReference type="Gene3D" id="3.40.50.9200">
    <property type="entry name" value="Hypothetical protein MTH538"/>
    <property type="match status" value="1"/>
</dbReference>
<dbReference type="EMBL" id="MZGU01000004">
    <property type="protein sequence ID" value="PWB86256.1"/>
    <property type="molecule type" value="Genomic_DNA"/>
</dbReference>
<accession>A0A2U1S806</accession>
<proteinExistence type="predicted"/>
<dbReference type="AlphaFoldDB" id="A0A2U1S806"/>
<protein>
    <recommendedName>
        <fullName evidence="3">Thoeris protein ThsB TIR-like domain-containing protein</fullName>
    </recommendedName>
</protein>
<gene>
    <name evidence="1" type="ORF">MBBWO_11100</name>
</gene>
<dbReference type="Proteomes" id="UP000245577">
    <property type="component" value="Unassembled WGS sequence"/>
</dbReference>
<dbReference type="SUPFAM" id="SSF52206">
    <property type="entry name" value="Hypothetical protein MTH538"/>
    <property type="match status" value="1"/>
</dbReference>
<organism evidence="1 2">
    <name type="scientific">Methanobrevibacter woesei</name>
    <dbReference type="NCBI Taxonomy" id="190976"/>
    <lineage>
        <taxon>Archaea</taxon>
        <taxon>Methanobacteriati</taxon>
        <taxon>Methanobacteriota</taxon>
        <taxon>Methanomada group</taxon>
        <taxon>Methanobacteria</taxon>
        <taxon>Methanobacteriales</taxon>
        <taxon>Methanobacteriaceae</taxon>
        <taxon>Methanobrevibacter</taxon>
    </lineage>
</organism>
<evidence type="ECO:0008006" key="3">
    <source>
        <dbReference type="Google" id="ProtNLM"/>
    </source>
</evidence>
<keyword evidence="2" id="KW-1185">Reference proteome</keyword>
<name>A0A2U1S806_9EURY</name>
<comment type="caution">
    <text evidence="1">The sequence shown here is derived from an EMBL/GenBank/DDBJ whole genome shotgun (WGS) entry which is preliminary data.</text>
</comment>
<dbReference type="InterPro" id="IPR036490">
    <property type="entry name" value="ThsB_TIR-like_sf"/>
</dbReference>
<reference evidence="1 2" key="1">
    <citation type="submission" date="2017-03" db="EMBL/GenBank/DDBJ databases">
        <title>Genome sequence of Methanobrevibacter wosei.</title>
        <authorList>
            <person name="Poehlein A."/>
            <person name="Seedorf H."/>
            <person name="Daniel R."/>
        </authorList>
    </citation>
    <scope>NUCLEOTIDE SEQUENCE [LARGE SCALE GENOMIC DNA]</scope>
    <source>
        <strain evidence="1 2">DSM 11979</strain>
    </source>
</reference>
<evidence type="ECO:0000313" key="1">
    <source>
        <dbReference type="EMBL" id="PWB86256.1"/>
    </source>
</evidence>
<sequence>MFEEENDNKIYNLIVSNGYDKNNEYRQFIEKIYSKTDFLWKESISPSYSTVNPEFFHKIDVIILLAGLYQENKDKFDDLLNASEKHNIPIVLVRPYGVEEVPENLEKRATVIVGWNANCIVDSIKNAIHEHSSSCEI</sequence>
<dbReference type="OrthoDB" id="335259at2157"/>
<dbReference type="RefSeq" id="WP_116669887.1">
    <property type="nucleotide sequence ID" value="NZ_CALUOI010000001.1"/>
</dbReference>